<evidence type="ECO:0000313" key="2">
    <source>
        <dbReference type="Proteomes" id="UP000265750"/>
    </source>
</evidence>
<dbReference type="Proteomes" id="UP000265750">
    <property type="component" value="Unassembled WGS sequence"/>
</dbReference>
<comment type="caution">
    <text evidence="1">The sequence shown here is derived from an EMBL/GenBank/DDBJ whole genome shotgun (WGS) entry which is preliminary data.</text>
</comment>
<proteinExistence type="predicted"/>
<dbReference type="OrthoDB" id="7907374at2"/>
<reference evidence="2" key="1">
    <citation type="submission" date="2018-09" db="EMBL/GenBank/DDBJ databases">
        <authorList>
            <person name="Tuo L."/>
        </authorList>
    </citation>
    <scope>NUCLEOTIDE SEQUENCE [LARGE SCALE GENOMIC DNA]</scope>
    <source>
        <strain evidence="2">M2BS4Y-1</strain>
    </source>
</reference>
<dbReference type="EMBL" id="QYRN01000018">
    <property type="protein sequence ID" value="RIX97126.1"/>
    <property type="molecule type" value="Genomic_DNA"/>
</dbReference>
<evidence type="ECO:0000313" key="1">
    <source>
        <dbReference type="EMBL" id="RIX97126.1"/>
    </source>
</evidence>
<dbReference type="RefSeq" id="WP_119541695.1">
    <property type="nucleotide sequence ID" value="NZ_QYRN01000018.1"/>
</dbReference>
<gene>
    <name evidence="1" type="ORF">D3218_19215</name>
</gene>
<protein>
    <submittedName>
        <fullName evidence="1">Uncharacterized protein</fullName>
    </submittedName>
</protein>
<dbReference type="AlphaFoldDB" id="A0A3A1WNM1"/>
<sequence>MMQDRRFRSVSLARVERVEPHRDGTIAVFGMTGSGDAVALTVQPAAIRDLLIGLQSAALPTD</sequence>
<accession>A0A3A1WNM1</accession>
<name>A0A3A1WNM1_9HYPH</name>
<keyword evidence="2" id="KW-1185">Reference proteome</keyword>
<organism evidence="1 2">
    <name type="scientific">Aureimonas flava</name>
    <dbReference type="NCBI Taxonomy" id="2320271"/>
    <lineage>
        <taxon>Bacteria</taxon>
        <taxon>Pseudomonadati</taxon>
        <taxon>Pseudomonadota</taxon>
        <taxon>Alphaproteobacteria</taxon>
        <taxon>Hyphomicrobiales</taxon>
        <taxon>Aurantimonadaceae</taxon>
        <taxon>Aureimonas</taxon>
    </lineage>
</organism>